<accession>A0A0Q3KCK4</accession>
<evidence type="ECO:0000313" key="3">
    <source>
        <dbReference type="EMBL" id="KQK08681.2"/>
    </source>
</evidence>
<evidence type="ECO:0000256" key="2">
    <source>
        <dbReference type="SAM" id="SignalP"/>
    </source>
</evidence>
<evidence type="ECO:0000313" key="5">
    <source>
        <dbReference type="Proteomes" id="UP000008810"/>
    </source>
</evidence>
<protein>
    <submittedName>
        <fullName evidence="3 4">Uncharacterized protein</fullName>
    </submittedName>
</protein>
<evidence type="ECO:0000256" key="1">
    <source>
        <dbReference type="SAM" id="MobiDB-lite"/>
    </source>
</evidence>
<feature type="compositionally biased region" description="Low complexity" evidence="1">
    <location>
        <begin position="83"/>
        <end position="120"/>
    </location>
</feature>
<dbReference type="EnsemblPlants" id="KQK08681">
    <property type="protein sequence ID" value="KQK08681"/>
    <property type="gene ID" value="BRADI_2g43491v3"/>
</dbReference>
<keyword evidence="5" id="KW-1185">Reference proteome</keyword>
<feature type="region of interest" description="Disordered" evidence="1">
    <location>
        <begin position="141"/>
        <end position="201"/>
    </location>
</feature>
<organism evidence="3">
    <name type="scientific">Brachypodium distachyon</name>
    <name type="common">Purple false brome</name>
    <name type="synonym">Trachynia distachya</name>
    <dbReference type="NCBI Taxonomy" id="15368"/>
    <lineage>
        <taxon>Eukaryota</taxon>
        <taxon>Viridiplantae</taxon>
        <taxon>Streptophyta</taxon>
        <taxon>Embryophyta</taxon>
        <taxon>Tracheophyta</taxon>
        <taxon>Spermatophyta</taxon>
        <taxon>Magnoliopsida</taxon>
        <taxon>Liliopsida</taxon>
        <taxon>Poales</taxon>
        <taxon>Poaceae</taxon>
        <taxon>BOP clade</taxon>
        <taxon>Pooideae</taxon>
        <taxon>Stipodae</taxon>
        <taxon>Brachypodieae</taxon>
        <taxon>Brachypodium</taxon>
    </lineage>
</organism>
<feature type="region of interest" description="Disordered" evidence="1">
    <location>
        <begin position="81"/>
        <end position="120"/>
    </location>
</feature>
<keyword evidence="2" id="KW-0732">Signal</keyword>
<feature type="compositionally biased region" description="Low complexity" evidence="1">
    <location>
        <begin position="176"/>
        <end position="195"/>
    </location>
</feature>
<sequence>MRASIGGFQRKVKFCPQKVLKLALLRLLLHHLVLVPEGEYQGQRIRDTLFLRSSASSSSSGTPVAVPGGAAAVDSSSLNMSASQSTLEPSSDSSSLTRAGISPCRISPPRAPSSSSSSWSSSLMTIISGCSCSRLRSKVPGCAEDDGASGSRTNQPEISAPTRRLPPAATDGLIASRARPPSPLSSSSSSSSMSSRRIRRRGVSTSGDLFFGILGIGGRRPRRSGEIGVFSRRVCEREGSAPGVSVFFARIGRA</sequence>
<dbReference type="Proteomes" id="UP000008810">
    <property type="component" value="Chromosome 2"/>
</dbReference>
<feature type="chain" id="PRO_5033239126" evidence="2">
    <location>
        <begin position="35"/>
        <end position="254"/>
    </location>
</feature>
<dbReference type="InParanoid" id="A0A0Q3KCK4"/>
<dbReference type="Gramene" id="KQK08681">
    <property type="protein sequence ID" value="KQK08681"/>
    <property type="gene ID" value="BRADI_2g43491v3"/>
</dbReference>
<gene>
    <name evidence="3" type="ORF">BRADI_2g43491v3</name>
</gene>
<proteinExistence type="predicted"/>
<dbReference type="AlphaFoldDB" id="A0A0Q3KCK4"/>
<name>A0A0Q3KCK4_BRADI</name>
<reference evidence="4" key="3">
    <citation type="submission" date="2018-08" db="UniProtKB">
        <authorList>
            <consortium name="EnsemblPlants"/>
        </authorList>
    </citation>
    <scope>IDENTIFICATION</scope>
    <source>
        <strain evidence="4">cv. Bd21</strain>
    </source>
</reference>
<evidence type="ECO:0000313" key="4">
    <source>
        <dbReference type="EnsemblPlants" id="KQK08681"/>
    </source>
</evidence>
<reference evidence="3 4" key="1">
    <citation type="journal article" date="2010" name="Nature">
        <title>Genome sequencing and analysis of the model grass Brachypodium distachyon.</title>
        <authorList>
            <consortium name="International Brachypodium Initiative"/>
        </authorList>
    </citation>
    <scope>NUCLEOTIDE SEQUENCE [LARGE SCALE GENOMIC DNA]</scope>
    <source>
        <strain evidence="3 4">Bd21</strain>
    </source>
</reference>
<feature type="signal peptide" evidence="2">
    <location>
        <begin position="1"/>
        <end position="34"/>
    </location>
</feature>
<reference evidence="3" key="2">
    <citation type="submission" date="2017-06" db="EMBL/GenBank/DDBJ databases">
        <title>WGS assembly of Brachypodium distachyon.</title>
        <authorList>
            <consortium name="The International Brachypodium Initiative"/>
            <person name="Lucas S."/>
            <person name="Harmon-Smith M."/>
            <person name="Lail K."/>
            <person name="Tice H."/>
            <person name="Grimwood J."/>
            <person name="Bruce D."/>
            <person name="Barry K."/>
            <person name="Shu S."/>
            <person name="Lindquist E."/>
            <person name="Wang M."/>
            <person name="Pitluck S."/>
            <person name="Vogel J.P."/>
            <person name="Garvin D.F."/>
            <person name="Mockler T.C."/>
            <person name="Schmutz J."/>
            <person name="Rokhsar D."/>
            <person name="Bevan M.W."/>
        </authorList>
    </citation>
    <scope>NUCLEOTIDE SEQUENCE</scope>
    <source>
        <strain evidence="3">Bd21</strain>
    </source>
</reference>
<dbReference type="EMBL" id="CM000881">
    <property type="protein sequence ID" value="KQK08681.2"/>
    <property type="molecule type" value="Genomic_DNA"/>
</dbReference>